<accession>A0ABR7D405</accession>
<dbReference type="RefSeq" id="WP_186976829.1">
    <property type="nucleotide sequence ID" value="NZ_JACOOH010000006.1"/>
</dbReference>
<keyword evidence="2" id="KW-1185">Reference proteome</keyword>
<name>A0ABR7D405_9BACT</name>
<proteinExistence type="predicted"/>
<evidence type="ECO:0000313" key="2">
    <source>
        <dbReference type="Proteomes" id="UP000646484"/>
    </source>
</evidence>
<protein>
    <submittedName>
        <fullName evidence="1">DUF4843 domain-containing protein</fullName>
    </submittedName>
</protein>
<evidence type="ECO:0000313" key="1">
    <source>
        <dbReference type="EMBL" id="MBC5622240.1"/>
    </source>
</evidence>
<dbReference type="Pfam" id="PF16132">
    <property type="entry name" value="DUF4843"/>
    <property type="match status" value="1"/>
</dbReference>
<organism evidence="1 2">
    <name type="scientific">Butyricimonas hominis</name>
    <dbReference type="NCBI Taxonomy" id="2763032"/>
    <lineage>
        <taxon>Bacteria</taxon>
        <taxon>Pseudomonadati</taxon>
        <taxon>Bacteroidota</taxon>
        <taxon>Bacteroidia</taxon>
        <taxon>Bacteroidales</taxon>
        <taxon>Odoribacteraceae</taxon>
        <taxon>Butyricimonas</taxon>
    </lineage>
</organism>
<dbReference type="PROSITE" id="PS51257">
    <property type="entry name" value="PROKAR_LIPOPROTEIN"/>
    <property type="match status" value="1"/>
</dbReference>
<sequence>MKKKFYVIWSIILLMFFASCEKDPWVWDTSRKTGIALDRNVVEIQFSEYTDTTWAAGGASYSILGVPVDYDREILVEVIDSLTNMPSTDYKIEAVLTAGAVRGAIRVWARRPAYKEYEDMKLWVGLRILENDEFIPMMQSPEVTFGVKVVHPQQPKWWVEDLLGKFSEVAYRKLFEIYNELWYKWPRPEEYRAMLALFGYRLQMLTNEGKWSGIYLAYQPLFKQGVLVPLFDYFTEHPNPEVEIPEWYNNK</sequence>
<comment type="caution">
    <text evidence="1">The sequence shown here is derived from an EMBL/GenBank/DDBJ whole genome shotgun (WGS) entry which is preliminary data.</text>
</comment>
<gene>
    <name evidence="1" type="ORF">H8S64_14145</name>
</gene>
<dbReference type="InterPro" id="IPR032299">
    <property type="entry name" value="DUF4843"/>
</dbReference>
<dbReference type="EMBL" id="JACOOH010000006">
    <property type="protein sequence ID" value="MBC5622240.1"/>
    <property type="molecule type" value="Genomic_DNA"/>
</dbReference>
<dbReference type="Proteomes" id="UP000646484">
    <property type="component" value="Unassembled WGS sequence"/>
</dbReference>
<reference evidence="1 2" key="1">
    <citation type="submission" date="2020-08" db="EMBL/GenBank/DDBJ databases">
        <title>Genome public.</title>
        <authorList>
            <person name="Liu C."/>
            <person name="Sun Q."/>
        </authorList>
    </citation>
    <scope>NUCLEOTIDE SEQUENCE [LARGE SCALE GENOMIC DNA]</scope>
    <source>
        <strain evidence="1 2">NSJ-56</strain>
    </source>
</reference>